<gene>
    <name evidence="6" type="ORF">B0T20DRAFT_349159</name>
</gene>
<evidence type="ECO:0000256" key="3">
    <source>
        <dbReference type="PROSITE-ProRule" id="PRU00023"/>
    </source>
</evidence>
<comment type="caution">
    <text evidence="6">The sequence shown here is derived from an EMBL/GenBank/DDBJ whole genome shotgun (WGS) entry which is preliminary data.</text>
</comment>
<dbReference type="SUPFAM" id="SSF81383">
    <property type="entry name" value="F-box domain"/>
    <property type="match status" value="1"/>
</dbReference>
<name>A0AAE0PGW1_SORBR</name>
<accession>A0AAE0PGW1</accession>
<evidence type="ECO:0000313" key="7">
    <source>
        <dbReference type="Proteomes" id="UP001281003"/>
    </source>
</evidence>
<dbReference type="PRINTS" id="PR01415">
    <property type="entry name" value="ANKYRIN"/>
</dbReference>
<dbReference type="InterPro" id="IPR001810">
    <property type="entry name" value="F-box_dom"/>
</dbReference>
<dbReference type="InterPro" id="IPR002110">
    <property type="entry name" value="Ankyrin_rpt"/>
</dbReference>
<dbReference type="PANTHER" id="PTHR24126:SF14">
    <property type="entry name" value="ANK_REP_REGION DOMAIN-CONTAINING PROTEIN"/>
    <property type="match status" value="1"/>
</dbReference>
<feature type="compositionally biased region" description="Polar residues" evidence="4">
    <location>
        <begin position="110"/>
        <end position="121"/>
    </location>
</feature>
<dbReference type="PROSITE" id="PS50088">
    <property type="entry name" value="ANK_REPEAT"/>
    <property type="match status" value="2"/>
</dbReference>
<sequence length="681" mass="75280">MPSISALPTELVVIILEDLDCLTDVAALAQINKRLYDIVNPILYKRAVSREFPYPLEWAAHHGVVGTLLKALDSGADPNFEFQQCTLTSVWESQLSGKRELHPGWDAASVSDSSSTLLAGSNGTGGVQSGTDDEDETMTDWSDGSSEFTDHEEPTTHGGNIQQPHPMPGRKFHDSAFGRRYTALHLAARAGHVDVINILLDRGARSHVVAKEFCLCWREVGILNAMENTDPDYQPSPGWTPLHVAICHSQEHAAIKLLDRGAPLQMELPPPWENSGFLENPATAIHHAAAKGLTAVIRYLVDARLLSDIDVRDNKTLTPFYYAYAYRRWDSTVPLLLRLGANINVDIDMFLPYSTITPLGEACRTGCYEEADMLISFGADVNRGYIAQSVNKGLTPLHMCAMPPAKGLRDHMLWDDNLFQEHRQRFHVKVPAEEYESQVQFGQACTATIEKLVARGAALEMKDCPGNTPLMAAVQNLNMPAIKALLKAGANNHVTDSLGRNLLMQAIDGPQGPSQSAPAIDVKLLARVFRELLHHGASITHYDNQGNTLLHVVCGSTRFSTKSRLQRATLRLVLDMIPGAASILHVRETRGNLTPLMVAFMEGNLGCCDVLVRRGAWYNSRPPTHLQVLPYEVAQKKSDLRTMFNSLPVYKAPTFLDRPEETTCPQLDFLRDLDVDGYLLE</sequence>
<feature type="repeat" description="ANK" evidence="3">
    <location>
        <begin position="465"/>
        <end position="497"/>
    </location>
</feature>
<organism evidence="6 7">
    <name type="scientific">Sordaria brevicollis</name>
    <dbReference type="NCBI Taxonomy" id="83679"/>
    <lineage>
        <taxon>Eukaryota</taxon>
        <taxon>Fungi</taxon>
        <taxon>Dikarya</taxon>
        <taxon>Ascomycota</taxon>
        <taxon>Pezizomycotina</taxon>
        <taxon>Sordariomycetes</taxon>
        <taxon>Sordariomycetidae</taxon>
        <taxon>Sordariales</taxon>
        <taxon>Sordariaceae</taxon>
        <taxon>Sordaria</taxon>
    </lineage>
</organism>
<dbReference type="PANTHER" id="PTHR24126">
    <property type="entry name" value="ANKYRIN REPEAT, PH AND SEC7 DOMAIN CONTAINING PROTEIN SECG-RELATED"/>
    <property type="match status" value="1"/>
</dbReference>
<dbReference type="Pfam" id="PF00023">
    <property type="entry name" value="Ank"/>
    <property type="match status" value="1"/>
</dbReference>
<dbReference type="PROSITE" id="PS50181">
    <property type="entry name" value="FBOX"/>
    <property type="match status" value="1"/>
</dbReference>
<keyword evidence="7" id="KW-1185">Reference proteome</keyword>
<dbReference type="InterPro" id="IPR036770">
    <property type="entry name" value="Ankyrin_rpt-contain_sf"/>
</dbReference>
<evidence type="ECO:0000256" key="1">
    <source>
        <dbReference type="ARBA" id="ARBA00022737"/>
    </source>
</evidence>
<protein>
    <submittedName>
        <fullName evidence="6">Ankyrin repeat-containing domain protein</fullName>
    </submittedName>
</protein>
<dbReference type="SUPFAM" id="SSF48403">
    <property type="entry name" value="Ankyrin repeat"/>
    <property type="match status" value="2"/>
</dbReference>
<evidence type="ECO:0000313" key="6">
    <source>
        <dbReference type="EMBL" id="KAK3399709.1"/>
    </source>
</evidence>
<dbReference type="InterPro" id="IPR036047">
    <property type="entry name" value="F-box-like_dom_sf"/>
</dbReference>
<feature type="repeat" description="ANK" evidence="3">
    <location>
        <begin position="179"/>
        <end position="211"/>
    </location>
</feature>
<reference evidence="6" key="1">
    <citation type="journal article" date="2023" name="Mol. Phylogenet. Evol.">
        <title>Genome-scale phylogeny and comparative genomics of the fungal order Sordariales.</title>
        <authorList>
            <person name="Hensen N."/>
            <person name="Bonometti L."/>
            <person name="Westerberg I."/>
            <person name="Brannstrom I.O."/>
            <person name="Guillou S."/>
            <person name="Cros-Aarteil S."/>
            <person name="Calhoun S."/>
            <person name="Haridas S."/>
            <person name="Kuo A."/>
            <person name="Mondo S."/>
            <person name="Pangilinan J."/>
            <person name="Riley R."/>
            <person name="LaButti K."/>
            <person name="Andreopoulos B."/>
            <person name="Lipzen A."/>
            <person name="Chen C."/>
            <person name="Yan M."/>
            <person name="Daum C."/>
            <person name="Ng V."/>
            <person name="Clum A."/>
            <person name="Steindorff A."/>
            <person name="Ohm R.A."/>
            <person name="Martin F."/>
            <person name="Silar P."/>
            <person name="Natvig D.O."/>
            <person name="Lalanne C."/>
            <person name="Gautier V."/>
            <person name="Ament-Velasquez S.L."/>
            <person name="Kruys A."/>
            <person name="Hutchinson M.I."/>
            <person name="Powell A.J."/>
            <person name="Barry K."/>
            <person name="Miller A.N."/>
            <person name="Grigoriev I.V."/>
            <person name="Debuchy R."/>
            <person name="Gladieux P."/>
            <person name="Hiltunen Thoren M."/>
            <person name="Johannesson H."/>
        </authorList>
    </citation>
    <scope>NUCLEOTIDE SEQUENCE</scope>
    <source>
        <strain evidence="6">FGSC 1904</strain>
    </source>
</reference>
<evidence type="ECO:0000259" key="5">
    <source>
        <dbReference type="PROSITE" id="PS50181"/>
    </source>
</evidence>
<dbReference type="Proteomes" id="UP001281003">
    <property type="component" value="Unassembled WGS sequence"/>
</dbReference>
<keyword evidence="1" id="KW-0677">Repeat</keyword>
<keyword evidence="2 3" id="KW-0040">ANK repeat</keyword>
<dbReference type="AlphaFoldDB" id="A0AAE0PGW1"/>
<dbReference type="Gene3D" id="1.25.40.20">
    <property type="entry name" value="Ankyrin repeat-containing domain"/>
    <property type="match status" value="3"/>
</dbReference>
<feature type="region of interest" description="Disordered" evidence="4">
    <location>
        <begin position="106"/>
        <end position="174"/>
    </location>
</feature>
<dbReference type="Pfam" id="PF12796">
    <property type="entry name" value="Ank_2"/>
    <property type="match status" value="1"/>
</dbReference>
<dbReference type="PROSITE" id="PS50297">
    <property type="entry name" value="ANK_REP_REGION"/>
    <property type="match status" value="2"/>
</dbReference>
<dbReference type="SMART" id="SM00248">
    <property type="entry name" value="ANK"/>
    <property type="match status" value="9"/>
</dbReference>
<dbReference type="EMBL" id="JAUTDP010000004">
    <property type="protein sequence ID" value="KAK3399709.1"/>
    <property type="molecule type" value="Genomic_DNA"/>
</dbReference>
<evidence type="ECO:0000256" key="4">
    <source>
        <dbReference type="SAM" id="MobiDB-lite"/>
    </source>
</evidence>
<proteinExistence type="predicted"/>
<feature type="domain" description="F-box" evidence="5">
    <location>
        <begin position="1"/>
        <end position="47"/>
    </location>
</feature>
<evidence type="ECO:0000256" key="2">
    <source>
        <dbReference type="ARBA" id="ARBA00023043"/>
    </source>
</evidence>
<reference evidence="6" key="2">
    <citation type="submission" date="2023-07" db="EMBL/GenBank/DDBJ databases">
        <authorList>
            <consortium name="Lawrence Berkeley National Laboratory"/>
            <person name="Haridas S."/>
            <person name="Hensen N."/>
            <person name="Bonometti L."/>
            <person name="Westerberg I."/>
            <person name="Brannstrom I.O."/>
            <person name="Guillou S."/>
            <person name="Cros-Aarteil S."/>
            <person name="Calhoun S."/>
            <person name="Kuo A."/>
            <person name="Mondo S."/>
            <person name="Pangilinan J."/>
            <person name="Riley R."/>
            <person name="LaButti K."/>
            <person name="Andreopoulos B."/>
            <person name="Lipzen A."/>
            <person name="Chen C."/>
            <person name="Yanf M."/>
            <person name="Daum C."/>
            <person name="Ng V."/>
            <person name="Clum A."/>
            <person name="Steindorff A."/>
            <person name="Ohm R."/>
            <person name="Martin F."/>
            <person name="Silar P."/>
            <person name="Natvig D."/>
            <person name="Lalanne C."/>
            <person name="Gautier V."/>
            <person name="Ament-velasquez S.L."/>
            <person name="Kruys A."/>
            <person name="Hutchinson M.I."/>
            <person name="Powell A.J."/>
            <person name="Barry K."/>
            <person name="Miller A.N."/>
            <person name="Grigoriev I.V."/>
            <person name="Debuchy R."/>
            <person name="Gladieux P."/>
            <person name="Thoren M.H."/>
            <person name="Johannesson H."/>
        </authorList>
    </citation>
    <scope>NUCLEOTIDE SEQUENCE</scope>
    <source>
        <strain evidence="6">FGSC 1904</strain>
    </source>
</reference>